<protein>
    <submittedName>
        <fullName evidence="1">Uncharacterized protein</fullName>
    </submittedName>
</protein>
<keyword evidence="2" id="KW-1185">Reference proteome</keyword>
<proteinExistence type="predicted"/>
<dbReference type="Proteomes" id="UP000233551">
    <property type="component" value="Unassembled WGS sequence"/>
</dbReference>
<accession>A0A2I0I642</accession>
<gene>
    <name evidence="1" type="ORF">CRG98_040200</name>
</gene>
<reference evidence="1 2" key="1">
    <citation type="submission" date="2017-11" db="EMBL/GenBank/DDBJ databases">
        <title>De-novo sequencing of pomegranate (Punica granatum L.) genome.</title>
        <authorList>
            <person name="Akparov Z."/>
            <person name="Amiraslanov A."/>
            <person name="Hajiyeva S."/>
            <person name="Abbasov M."/>
            <person name="Kaur K."/>
            <person name="Hamwieh A."/>
            <person name="Solovyev V."/>
            <person name="Salamov A."/>
            <person name="Braich B."/>
            <person name="Kosarev P."/>
            <person name="Mahmoud A."/>
            <person name="Hajiyev E."/>
            <person name="Babayeva S."/>
            <person name="Izzatullayeva V."/>
            <person name="Mammadov A."/>
            <person name="Mammadov A."/>
            <person name="Sharifova S."/>
            <person name="Ojaghi J."/>
            <person name="Eynullazada K."/>
            <person name="Bayramov B."/>
            <person name="Abdulazimova A."/>
            <person name="Shahmuradov I."/>
        </authorList>
    </citation>
    <scope>NUCLEOTIDE SEQUENCE [LARGE SCALE GENOMIC DNA]</scope>
    <source>
        <strain evidence="2">cv. AG2017</strain>
        <tissue evidence="1">Leaf</tissue>
    </source>
</reference>
<evidence type="ECO:0000313" key="2">
    <source>
        <dbReference type="Proteomes" id="UP000233551"/>
    </source>
</evidence>
<organism evidence="1 2">
    <name type="scientific">Punica granatum</name>
    <name type="common">Pomegranate</name>
    <dbReference type="NCBI Taxonomy" id="22663"/>
    <lineage>
        <taxon>Eukaryota</taxon>
        <taxon>Viridiplantae</taxon>
        <taxon>Streptophyta</taxon>
        <taxon>Embryophyta</taxon>
        <taxon>Tracheophyta</taxon>
        <taxon>Spermatophyta</taxon>
        <taxon>Magnoliopsida</taxon>
        <taxon>eudicotyledons</taxon>
        <taxon>Gunneridae</taxon>
        <taxon>Pentapetalae</taxon>
        <taxon>rosids</taxon>
        <taxon>malvids</taxon>
        <taxon>Myrtales</taxon>
        <taxon>Lythraceae</taxon>
        <taxon>Punica</taxon>
    </lineage>
</organism>
<dbReference type="EMBL" id="PGOL01003812">
    <property type="protein sequence ID" value="PKI39442.1"/>
    <property type="molecule type" value="Genomic_DNA"/>
</dbReference>
<comment type="caution">
    <text evidence="1">The sequence shown here is derived from an EMBL/GenBank/DDBJ whole genome shotgun (WGS) entry which is preliminary data.</text>
</comment>
<sequence>MSSRPQVLLGSLGPRPLVLLGSSTSRLPWVLGSLTSSPPIIVGSLTSGSAWILGSSASLSSWVLDLESPLGHCPLDLQLLGVALGEDAPMFKLEIERKALKWWRGRECLDSQPTLAGLNRLMKPGFVYQSKTPLGSGILSPQL</sequence>
<evidence type="ECO:0000313" key="1">
    <source>
        <dbReference type="EMBL" id="PKI39442.1"/>
    </source>
</evidence>
<name>A0A2I0I642_PUNGR</name>
<dbReference type="AlphaFoldDB" id="A0A2I0I642"/>